<gene>
    <name evidence="2" type="ORF">HMPREF9696_01957</name>
</gene>
<organism evidence="2 3">
    <name type="scientific">Afipia clevelandensis ATCC 49720</name>
    <dbReference type="NCBI Taxonomy" id="883079"/>
    <lineage>
        <taxon>Bacteria</taxon>
        <taxon>Pseudomonadati</taxon>
        <taxon>Pseudomonadota</taxon>
        <taxon>Alphaproteobacteria</taxon>
        <taxon>Hyphomicrobiales</taxon>
        <taxon>Nitrobacteraceae</taxon>
        <taxon>Afipia</taxon>
    </lineage>
</organism>
<dbReference type="PANTHER" id="PTHR42815">
    <property type="entry name" value="FAD-BINDING, PUTATIVE (AFU_ORTHOLOGUE AFUA_6G07600)-RELATED"/>
    <property type="match status" value="1"/>
</dbReference>
<dbReference type="AlphaFoldDB" id="K8P804"/>
<dbReference type="InterPro" id="IPR024029">
    <property type="entry name" value="Pyridox_Oxase_FMN-dep"/>
</dbReference>
<dbReference type="Proteomes" id="UP000001095">
    <property type="component" value="Unassembled WGS sequence"/>
</dbReference>
<dbReference type="Gene3D" id="2.30.110.10">
    <property type="entry name" value="Electron Transport, Fmn-binding Protein, Chain A"/>
    <property type="match status" value="1"/>
</dbReference>
<name>K8P804_9BRAD</name>
<comment type="caution">
    <text evidence="2">The sequence shown here is derived from an EMBL/GenBank/DDBJ whole genome shotgun (WGS) entry which is preliminary data.</text>
</comment>
<evidence type="ECO:0000313" key="2">
    <source>
        <dbReference type="EMBL" id="EKS35745.1"/>
    </source>
</evidence>
<dbReference type="EMBL" id="AGWY01000008">
    <property type="protein sequence ID" value="EKS35745.1"/>
    <property type="molecule type" value="Genomic_DNA"/>
</dbReference>
<dbReference type="RefSeq" id="WP_002712823.1">
    <property type="nucleotide sequence ID" value="NZ_KB375281.1"/>
</dbReference>
<evidence type="ECO:0000259" key="1">
    <source>
        <dbReference type="Pfam" id="PF01243"/>
    </source>
</evidence>
<dbReference type="InterPro" id="IPR012349">
    <property type="entry name" value="Split_barrel_FMN-bd"/>
</dbReference>
<sequence>MSDGSSPDGGKVADETALRTVYPKVSKPIRDKAIDYLDDFALRFLALSPFFCVGTSRPDSLADVSPRGGEPGFVHALGPKQLAFPDRPGNNRLDTLTNIMHAPAVGLLFFIPGIEETLRINGTATVSVHDDLMSRFAVDGKRPRSVIVVDVVEVYLHCSKALKRSELWNPEKHVARTRLPTWGEMLRNQGRAFVPAKLIDFVIGQDAKRNLY</sequence>
<protein>
    <recommendedName>
        <fullName evidence="1">Pyridoxamine 5'-phosphate oxidase N-terminal domain-containing protein</fullName>
    </recommendedName>
</protein>
<dbReference type="PATRIC" id="fig|883079.3.peg.1985"/>
<dbReference type="OrthoDB" id="9790331at2"/>
<accession>K8P804</accession>
<dbReference type="SUPFAM" id="SSF50475">
    <property type="entry name" value="FMN-binding split barrel"/>
    <property type="match status" value="1"/>
</dbReference>
<dbReference type="HOGENOM" id="CLU_085054_0_0_5"/>
<reference evidence="2 3" key="1">
    <citation type="submission" date="2012-04" db="EMBL/GenBank/DDBJ databases">
        <title>The Genome Sequence of Afipia clevelandensis ATCC 49720.</title>
        <authorList>
            <consortium name="The Broad Institute Genome Sequencing Platform"/>
            <person name="Earl A."/>
            <person name="Ward D."/>
            <person name="Feldgarden M."/>
            <person name="Gevers D."/>
            <person name="Huys G."/>
            <person name="Walker B."/>
            <person name="Young S.K."/>
            <person name="Zeng Q."/>
            <person name="Gargeya S."/>
            <person name="Fitzgerald M."/>
            <person name="Haas B."/>
            <person name="Abouelleil A."/>
            <person name="Alvarado L."/>
            <person name="Arachchi H.M."/>
            <person name="Berlin A."/>
            <person name="Chapman S.B."/>
            <person name="Goldberg J."/>
            <person name="Griggs A."/>
            <person name="Gujja S."/>
            <person name="Hansen M."/>
            <person name="Howarth C."/>
            <person name="Imamovic A."/>
            <person name="Larimer J."/>
            <person name="McCowen C."/>
            <person name="Montmayeur A."/>
            <person name="Murphy C."/>
            <person name="Neiman D."/>
            <person name="Pearson M."/>
            <person name="Priest M."/>
            <person name="Roberts A."/>
            <person name="Saif S."/>
            <person name="Shea T."/>
            <person name="Sisk P."/>
            <person name="Sykes S."/>
            <person name="Wortman J."/>
            <person name="Nusbaum C."/>
            <person name="Birren B."/>
        </authorList>
    </citation>
    <scope>NUCLEOTIDE SEQUENCE [LARGE SCALE GENOMIC DNA]</scope>
    <source>
        <strain evidence="2 3">ATCC 49720</strain>
    </source>
</reference>
<dbReference type="NCBIfam" id="TIGR04025">
    <property type="entry name" value="PPOX_FMN_DR2398"/>
    <property type="match status" value="1"/>
</dbReference>
<evidence type="ECO:0000313" key="3">
    <source>
        <dbReference type="Proteomes" id="UP000001095"/>
    </source>
</evidence>
<keyword evidence="3" id="KW-1185">Reference proteome</keyword>
<proteinExistence type="predicted"/>
<dbReference type="InterPro" id="IPR011576">
    <property type="entry name" value="Pyridox_Oxase_N"/>
</dbReference>
<dbReference type="PANTHER" id="PTHR42815:SF2">
    <property type="entry name" value="FAD-BINDING, PUTATIVE (AFU_ORTHOLOGUE AFUA_6G07600)-RELATED"/>
    <property type="match status" value="1"/>
</dbReference>
<feature type="domain" description="Pyridoxamine 5'-phosphate oxidase N-terminal" evidence="1">
    <location>
        <begin position="39"/>
        <end position="158"/>
    </location>
</feature>
<dbReference type="Pfam" id="PF01243">
    <property type="entry name" value="PNPOx_N"/>
    <property type="match status" value="1"/>
</dbReference>